<keyword evidence="4 5" id="KW-0472">Membrane</keyword>
<comment type="caution">
    <text evidence="6">The sequence shown here is derived from an EMBL/GenBank/DDBJ whole genome shotgun (WGS) entry which is preliminary data.</text>
</comment>
<proteinExistence type="predicted"/>
<sequence>MATTANRITALFPLLALMGAGVAYQYPEPWVVLKPAIVPLLGVIMFGMGITLKANDFVLILKQPQAVATGALLQFLLMPFIAWIVSHLFSLPAYLTVGMILLGCSPGGTASNVVCYLARGDVALSITLTAASTLLSVLATPFLTWLYVGQQVPVPVADMLQSILIIVLLPVTLGVIINTFFGQRLGKLTDVFPVISVFAIVLIVAIIVAINQDKLTLIAPTIALCILLHNGLGLASGYGLAQTLGFSQRQSRTVAIEVGMQNSGLAVALALKYFTAQAALPGALFSIWHNLSGSLLAYYWSHRSQDSPGERLKADAHPVWKKASTSLISWLWAMLGRLFRNKRP</sequence>
<evidence type="ECO:0000256" key="1">
    <source>
        <dbReference type="ARBA" id="ARBA00004141"/>
    </source>
</evidence>
<dbReference type="AlphaFoldDB" id="A0A0E2Z2N3"/>
<name>A0A0E2Z2N3_9GAMM</name>
<feature type="transmembrane region" description="Helical" evidence="5">
    <location>
        <begin position="159"/>
        <end position="181"/>
    </location>
</feature>
<dbReference type="PANTHER" id="PTHR10361:SF28">
    <property type="entry name" value="P3 PROTEIN-RELATED"/>
    <property type="match status" value="1"/>
</dbReference>
<dbReference type="HOGENOM" id="CLU_034788_1_1_6"/>
<gene>
    <name evidence="6" type="ORF">IB75_07120</name>
</gene>
<protein>
    <submittedName>
        <fullName evidence="6">Bile acid:sodium symporter</fullName>
    </submittedName>
</protein>
<keyword evidence="2 5" id="KW-0812">Transmembrane</keyword>
<evidence type="ECO:0000313" key="6">
    <source>
        <dbReference type="EMBL" id="KFI19739.1"/>
    </source>
</evidence>
<evidence type="ECO:0000256" key="3">
    <source>
        <dbReference type="ARBA" id="ARBA00022989"/>
    </source>
</evidence>
<evidence type="ECO:0000256" key="4">
    <source>
        <dbReference type="ARBA" id="ARBA00023136"/>
    </source>
</evidence>
<evidence type="ECO:0000256" key="5">
    <source>
        <dbReference type="SAM" id="Phobius"/>
    </source>
</evidence>
<reference evidence="6 7" key="1">
    <citation type="submission" date="2014-07" db="EMBL/GenBank/DDBJ databases">
        <title>Comparative analysis of Nitrosococcus oceani genome inventories of strains from Pacific and Atlantic gyres.</title>
        <authorList>
            <person name="Lim C.K."/>
            <person name="Wang L."/>
            <person name="Sayavedra-Soto L.A."/>
            <person name="Klotz M.G."/>
        </authorList>
    </citation>
    <scope>NUCLEOTIDE SEQUENCE [LARGE SCALE GENOMIC DNA]</scope>
    <source>
        <strain evidence="6 7">C-27</strain>
    </source>
</reference>
<dbReference type="InterPro" id="IPR004710">
    <property type="entry name" value="Bilac:Na_transpt"/>
</dbReference>
<dbReference type="InterPro" id="IPR038770">
    <property type="entry name" value="Na+/solute_symporter_sf"/>
</dbReference>
<organism evidence="6 7">
    <name type="scientific">Nitrosococcus oceani C-27</name>
    <dbReference type="NCBI Taxonomy" id="314279"/>
    <lineage>
        <taxon>Bacteria</taxon>
        <taxon>Pseudomonadati</taxon>
        <taxon>Pseudomonadota</taxon>
        <taxon>Gammaproteobacteria</taxon>
        <taxon>Chromatiales</taxon>
        <taxon>Chromatiaceae</taxon>
        <taxon>Nitrosococcus</taxon>
    </lineage>
</organism>
<dbReference type="Pfam" id="PF01758">
    <property type="entry name" value="SBF"/>
    <property type="match status" value="1"/>
</dbReference>
<dbReference type="EMBL" id="JPGN01000042">
    <property type="protein sequence ID" value="KFI19739.1"/>
    <property type="molecule type" value="Genomic_DNA"/>
</dbReference>
<dbReference type="InterPro" id="IPR002657">
    <property type="entry name" value="BilAc:Na_symport/Acr3"/>
</dbReference>
<feature type="transmembrane region" description="Helical" evidence="5">
    <location>
        <begin position="66"/>
        <end position="85"/>
    </location>
</feature>
<feature type="transmembrane region" description="Helical" evidence="5">
    <location>
        <begin position="33"/>
        <end position="54"/>
    </location>
</feature>
<feature type="transmembrane region" description="Helical" evidence="5">
    <location>
        <begin position="217"/>
        <end position="241"/>
    </location>
</feature>
<dbReference type="GO" id="GO:0016020">
    <property type="term" value="C:membrane"/>
    <property type="evidence" value="ECO:0007669"/>
    <property type="project" value="UniProtKB-SubCell"/>
</dbReference>
<evidence type="ECO:0000256" key="2">
    <source>
        <dbReference type="ARBA" id="ARBA00022692"/>
    </source>
</evidence>
<feature type="transmembrane region" description="Helical" evidence="5">
    <location>
        <begin position="91"/>
        <end position="115"/>
    </location>
</feature>
<evidence type="ECO:0000313" key="7">
    <source>
        <dbReference type="Proteomes" id="UP000028839"/>
    </source>
</evidence>
<comment type="subcellular location">
    <subcellularLocation>
        <location evidence="1">Membrane</location>
        <topology evidence="1">Multi-pass membrane protein</topology>
    </subcellularLocation>
</comment>
<feature type="transmembrane region" description="Helical" evidence="5">
    <location>
        <begin position="122"/>
        <end position="147"/>
    </location>
</feature>
<keyword evidence="3 5" id="KW-1133">Transmembrane helix</keyword>
<dbReference type="OrthoDB" id="9806785at2"/>
<dbReference type="Proteomes" id="UP000028839">
    <property type="component" value="Unassembled WGS sequence"/>
</dbReference>
<dbReference type="PANTHER" id="PTHR10361">
    <property type="entry name" value="SODIUM-BILE ACID COTRANSPORTER"/>
    <property type="match status" value="1"/>
</dbReference>
<feature type="transmembrane region" description="Helical" evidence="5">
    <location>
        <begin position="188"/>
        <end position="211"/>
    </location>
</feature>
<dbReference type="Gene3D" id="1.20.1530.20">
    <property type="match status" value="1"/>
</dbReference>
<accession>A0A0E2Z2N3</accession>